<protein>
    <submittedName>
        <fullName evidence="2">Uncharacterized protein</fullName>
    </submittedName>
</protein>
<feature type="compositionally biased region" description="Low complexity" evidence="1">
    <location>
        <begin position="151"/>
        <end position="162"/>
    </location>
</feature>
<feature type="compositionally biased region" description="Polar residues" evidence="1">
    <location>
        <begin position="97"/>
        <end position="106"/>
    </location>
</feature>
<feature type="region of interest" description="Disordered" evidence="1">
    <location>
        <begin position="95"/>
        <end position="117"/>
    </location>
</feature>
<evidence type="ECO:0000313" key="3">
    <source>
        <dbReference type="Proteomes" id="UP000485058"/>
    </source>
</evidence>
<organism evidence="2 3">
    <name type="scientific">Haematococcus lacustris</name>
    <name type="common">Green alga</name>
    <name type="synonym">Haematococcus pluvialis</name>
    <dbReference type="NCBI Taxonomy" id="44745"/>
    <lineage>
        <taxon>Eukaryota</taxon>
        <taxon>Viridiplantae</taxon>
        <taxon>Chlorophyta</taxon>
        <taxon>core chlorophytes</taxon>
        <taxon>Chlorophyceae</taxon>
        <taxon>CS clade</taxon>
        <taxon>Chlamydomonadales</taxon>
        <taxon>Haematococcaceae</taxon>
        <taxon>Haematococcus</taxon>
    </lineage>
</organism>
<feature type="region of interest" description="Disordered" evidence="1">
    <location>
        <begin position="259"/>
        <end position="278"/>
    </location>
</feature>
<reference evidence="2 3" key="1">
    <citation type="submission" date="2020-02" db="EMBL/GenBank/DDBJ databases">
        <title>Draft genome sequence of Haematococcus lacustris strain NIES-144.</title>
        <authorList>
            <person name="Morimoto D."/>
            <person name="Nakagawa S."/>
            <person name="Yoshida T."/>
            <person name="Sawayama S."/>
        </authorList>
    </citation>
    <scope>NUCLEOTIDE SEQUENCE [LARGE SCALE GENOMIC DNA]</scope>
    <source>
        <strain evidence="2 3">NIES-144</strain>
    </source>
</reference>
<evidence type="ECO:0000256" key="1">
    <source>
        <dbReference type="SAM" id="MobiDB-lite"/>
    </source>
</evidence>
<keyword evidence="3" id="KW-1185">Reference proteome</keyword>
<sequence length="475" mass="53363">MMLVLNPAQGSHTSSVNEPVYTKGQCLTVCSQLMDCRYPFFTRGLPTCGGSGGGSYGNTTNAPGHPRHWLHPHGSRDNFLTHFCTDEAADCLPRNSAAASQNTSKPSPILVRHRDGGTLLPGREVVAQRRAAEAAGPADPQHSEQQLAHNQRMQHLQQQLQDLQRSELTRKEQQHADSVAQQRAALLQWEQQLIERQHQLEQQQADLSRREQALTERQHQLQQQQADLDSREQQQARIQTLPQQFHSLQQELKAQQAISNNHPLPDPSPCSRAKLASPLQGHHIEAPALSDPTQPAPSSPSCLPPPPLHGGTATELPQWAMAGCACNTCMSVPCLPCMKPDTTTPLGPMPMFRDTVKEVRDDEECYALLMLFHPNLMYDEECFGKLTNTHCARYRMHMGWKREKERRELRRLVRRELQSEQLEFEYERTMDVAQCKQHRRPTKEGIAFLANRHVGTPHKEAIALVSSANGVLVGQ</sequence>
<name>A0A699ZVS8_HAELA</name>
<dbReference type="AlphaFoldDB" id="A0A699ZVS8"/>
<dbReference type="Proteomes" id="UP000485058">
    <property type="component" value="Unassembled WGS sequence"/>
</dbReference>
<feature type="region of interest" description="Disordered" evidence="1">
    <location>
        <begin position="285"/>
        <end position="309"/>
    </location>
</feature>
<gene>
    <name evidence="2" type="ORF">HaLaN_21375</name>
</gene>
<feature type="compositionally biased region" description="Basic and acidic residues" evidence="1">
    <location>
        <begin position="207"/>
        <end position="219"/>
    </location>
</feature>
<comment type="caution">
    <text evidence="2">The sequence shown here is derived from an EMBL/GenBank/DDBJ whole genome shotgun (WGS) entry which is preliminary data.</text>
</comment>
<feature type="region of interest" description="Disordered" evidence="1">
    <location>
        <begin position="129"/>
        <end position="162"/>
    </location>
</feature>
<feature type="compositionally biased region" description="Pro residues" evidence="1">
    <location>
        <begin position="294"/>
        <end position="308"/>
    </location>
</feature>
<dbReference type="EMBL" id="BLLF01002343">
    <property type="protein sequence ID" value="GFH23719.1"/>
    <property type="molecule type" value="Genomic_DNA"/>
</dbReference>
<evidence type="ECO:0000313" key="2">
    <source>
        <dbReference type="EMBL" id="GFH23719.1"/>
    </source>
</evidence>
<feature type="region of interest" description="Disordered" evidence="1">
    <location>
        <begin position="205"/>
        <end position="237"/>
    </location>
</feature>
<accession>A0A699ZVS8</accession>
<proteinExistence type="predicted"/>